<reference evidence="1" key="1">
    <citation type="submission" date="2022-07" db="EMBL/GenBank/DDBJ databases">
        <title>Multi-strain Analysis of Pseudomonas putida Reveals Metabolic and Genetic Diversity.</title>
        <authorList>
            <person name="Monk J.M."/>
        </authorList>
    </citation>
    <scope>NUCLEOTIDE SEQUENCE</scope>
    <source>
        <strain evidence="1">17633</strain>
    </source>
</reference>
<sequence length="127" mass="13769">MSLIKKLGAFVVLLVGCGYAAIAWNRHANFEKTGESLVRQLGLKIVTNLGQMNTTCRSVARIDSIAIESDGLLGMKGSAVLYISGQNDSAISIRYRMETVGDKVWVQPTDQISAQLSVMQFGLKSCN</sequence>
<accession>A0A9X4I0A8</accession>
<dbReference type="RefSeq" id="WP_274120241.1">
    <property type="nucleotide sequence ID" value="NZ_JANIAM010000008.1"/>
</dbReference>
<protein>
    <submittedName>
        <fullName evidence="1">Uncharacterized protein</fullName>
    </submittedName>
</protein>
<dbReference type="PROSITE" id="PS51257">
    <property type="entry name" value="PROKAR_LIPOPROTEIN"/>
    <property type="match status" value="1"/>
</dbReference>
<gene>
    <name evidence="1" type="ORF">NP554_12370</name>
</gene>
<dbReference type="Proteomes" id="UP001150728">
    <property type="component" value="Unassembled WGS sequence"/>
</dbReference>
<dbReference type="EMBL" id="JANIAM010000008">
    <property type="protein sequence ID" value="MDD2112568.1"/>
    <property type="molecule type" value="Genomic_DNA"/>
</dbReference>
<evidence type="ECO:0000313" key="1">
    <source>
        <dbReference type="EMBL" id="MDD2112568.1"/>
    </source>
</evidence>
<comment type="caution">
    <text evidence="1">The sequence shown here is derived from an EMBL/GenBank/DDBJ whole genome shotgun (WGS) entry which is preliminary data.</text>
</comment>
<organism evidence="1 2">
    <name type="scientific">Pseudomonas asiatica</name>
    <dbReference type="NCBI Taxonomy" id="2219225"/>
    <lineage>
        <taxon>Bacteria</taxon>
        <taxon>Pseudomonadati</taxon>
        <taxon>Pseudomonadota</taxon>
        <taxon>Gammaproteobacteria</taxon>
        <taxon>Pseudomonadales</taxon>
        <taxon>Pseudomonadaceae</taxon>
        <taxon>Pseudomonas</taxon>
    </lineage>
</organism>
<name>A0A9X4I0A8_9PSED</name>
<evidence type="ECO:0000313" key="2">
    <source>
        <dbReference type="Proteomes" id="UP001150728"/>
    </source>
</evidence>
<proteinExistence type="predicted"/>
<dbReference type="AlphaFoldDB" id="A0A9X4I0A8"/>